<protein>
    <submittedName>
        <fullName evidence="1">Uncharacterized protein</fullName>
    </submittedName>
</protein>
<gene>
    <name evidence="1" type="ORF">MEUPH1_LOCUS27166</name>
</gene>
<accession>A0AAV0XXZ1</accession>
<proteinExistence type="predicted"/>
<evidence type="ECO:0000313" key="2">
    <source>
        <dbReference type="Proteomes" id="UP001160148"/>
    </source>
</evidence>
<evidence type="ECO:0000313" key="1">
    <source>
        <dbReference type="EMBL" id="CAI6373410.1"/>
    </source>
</evidence>
<sequence length="116" mass="13719">MDVYLSESESDDESLLLVAMIEDEEHERHHKRKCWVHNINKERDILGEYTTLIPQLKADPTRFFLYFRIIPGCFDEILGWISDEIFKIPTNFHKLSHADSSFRTTSNCTKVIFKLI</sequence>
<dbReference type="Proteomes" id="UP001160148">
    <property type="component" value="Unassembled WGS sequence"/>
</dbReference>
<comment type="caution">
    <text evidence="1">The sequence shown here is derived from an EMBL/GenBank/DDBJ whole genome shotgun (WGS) entry which is preliminary data.</text>
</comment>
<keyword evidence="2" id="KW-1185">Reference proteome</keyword>
<dbReference type="EMBL" id="CARXXK010001096">
    <property type="protein sequence ID" value="CAI6373410.1"/>
    <property type="molecule type" value="Genomic_DNA"/>
</dbReference>
<name>A0AAV0XXZ1_9HEMI</name>
<organism evidence="1 2">
    <name type="scientific">Macrosiphum euphorbiae</name>
    <name type="common">potato aphid</name>
    <dbReference type="NCBI Taxonomy" id="13131"/>
    <lineage>
        <taxon>Eukaryota</taxon>
        <taxon>Metazoa</taxon>
        <taxon>Ecdysozoa</taxon>
        <taxon>Arthropoda</taxon>
        <taxon>Hexapoda</taxon>
        <taxon>Insecta</taxon>
        <taxon>Pterygota</taxon>
        <taxon>Neoptera</taxon>
        <taxon>Paraneoptera</taxon>
        <taxon>Hemiptera</taxon>
        <taxon>Sternorrhyncha</taxon>
        <taxon>Aphidomorpha</taxon>
        <taxon>Aphidoidea</taxon>
        <taxon>Aphididae</taxon>
        <taxon>Macrosiphini</taxon>
        <taxon>Macrosiphum</taxon>
    </lineage>
</organism>
<reference evidence="1 2" key="1">
    <citation type="submission" date="2023-01" db="EMBL/GenBank/DDBJ databases">
        <authorList>
            <person name="Whitehead M."/>
        </authorList>
    </citation>
    <scope>NUCLEOTIDE SEQUENCE [LARGE SCALE GENOMIC DNA]</scope>
</reference>
<dbReference type="AlphaFoldDB" id="A0AAV0XXZ1"/>